<evidence type="ECO:0000313" key="2">
    <source>
        <dbReference type="EMBL" id="MEQ2473300.1"/>
    </source>
</evidence>
<dbReference type="Proteomes" id="UP001438008">
    <property type="component" value="Unassembled WGS sequence"/>
</dbReference>
<dbReference type="InterPro" id="IPR050246">
    <property type="entry name" value="Class_II_FBP_aldolase"/>
</dbReference>
<reference evidence="2 3" key="1">
    <citation type="submission" date="2024-03" db="EMBL/GenBank/DDBJ databases">
        <title>Human intestinal bacterial collection.</title>
        <authorList>
            <person name="Pauvert C."/>
            <person name="Hitch T.C.A."/>
            <person name="Clavel T."/>
        </authorList>
    </citation>
    <scope>NUCLEOTIDE SEQUENCE [LARGE SCALE GENOMIC DNA]</scope>
    <source>
        <strain evidence="2 3">CLA-AA-H132</strain>
    </source>
</reference>
<dbReference type="PANTHER" id="PTHR30304:SF0">
    <property type="entry name" value="D-TAGATOSE-1,6-BISPHOSPHATE ALDOLASE SUBUNIT GATY-RELATED"/>
    <property type="match status" value="1"/>
</dbReference>
<dbReference type="InterPro" id="IPR000771">
    <property type="entry name" value="FBA_II"/>
</dbReference>
<proteinExistence type="predicted"/>
<dbReference type="SUPFAM" id="SSF51569">
    <property type="entry name" value="Aldolase"/>
    <property type="match status" value="1"/>
</dbReference>
<dbReference type="Pfam" id="PF01116">
    <property type="entry name" value="F_bP_aldolase"/>
    <property type="match status" value="1"/>
</dbReference>
<dbReference type="EMBL" id="JBBMFE010000012">
    <property type="protein sequence ID" value="MEQ2473300.1"/>
    <property type="molecule type" value="Genomic_DNA"/>
</dbReference>
<dbReference type="NCBIfam" id="TIGR00167">
    <property type="entry name" value="cbbA"/>
    <property type="match status" value="1"/>
</dbReference>
<evidence type="ECO:0000256" key="1">
    <source>
        <dbReference type="ARBA" id="ARBA00001947"/>
    </source>
</evidence>
<protein>
    <submittedName>
        <fullName evidence="2">Class II fructose-bisphosphate aldolase</fullName>
    </submittedName>
</protein>
<gene>
    <name evidence="2" type="ORF">WMO29_12505</name>
</gene>
<dbReference type="PIRSF" id="PIRSF001359">
    <property type="entry name" value="F_bP_aldolase_II"/>
    <property type="match status" value="1"/>
</dbReference>
<organism evidence="2 3">
    <name type="scientific">Laedolimicola intestinihominis</name>
    <dbReference type="NCBI Taxonomy" id="3133166"/>
    <lineage>
        <taxon>Bacteria</taxon>
        <taxon>Bacillati</taxon>
        <taxon>Bacillota</taxon>
        <taxon>Clostridia</taxon>
        <taxon>Lachnospirales</taxon>
        <taxon>Lachnospiraceae</taxon>
        <taxon>Laedolimicola</taxon>
    </lineage>
</organism>
<dbReference type="CDD" id="cd00947">
    <property type="entry name" value="TBP_aldolase_IIB"/>
    <property type="match status" value="1"/>
</dbReference>
<dbReference type="InterPro" id="IPR013785">
    <property type="entry name" value="Aldolase_TIM"/>
</dbReference>
<comment type="cofactor">
    <cofactor evidence="1">
        <name>Zn(2+)</name>
        <dbReference type="ChEBI" id="CHEBI:29105"/>
    </cofactor>
</comment>
<sequence length="278" mass="29814">MLTTLKEVLAFAEEKKAAIPAFNIDNMEIVQSIIKASEEENYPVILAVGQAAIKDGKLALLAATAQVLAKKSPIPVVLHLDHGQSLEQVRMALDCGFTSVMIDGSKLPFHENVEISKRALEMARAAGATVEAELGCILGVEDDISHDDSKPFLVRTEDVEAFNRAVTVDALAVGIGNAHGIYKGLPNLDFDRLSEVNDISSVPLVLHGGSGIPGDMIQKAISLGIRKINVATEIRLAYVRGLTKEVESGDFYTMSNSGKAEVVALAKEKIHLFKNGNV</sequence>
<dbReference type="Gene3D" id="3.20.20.70">
    <property type="entry name" value="Aldolase class I"/>
    <property type="match status" value="1"/>
</dbReference>
<accession>A0ABV1FJQ5</accession>
<keyword evidence="3" id="KW-1185">Reference proteome</keyword>
<evidence type="ECO:0000313" key="3">
    <source>
        <dbReference type="Proteomes" id="UP001438008"/>
    </source>
</evidence>
<dbReference type="PANTHER" id="PTHR30304">
    <property type="entry name" value="D-TAGATOSE-1,6-BISPHOSPHATE ALDOLASE"/>
    <property type="match status" value="1"/>
</dbReference>
<name>A0ABV1FJQ5_9FIRM</name>
<comment type="caution">
    <text evidence="2">The sequence shown here is derived from an EMBL/GenBank/DDBJ whole genome shotgun (WGS) entry which is preliminary data.</text>
</comment>
<dbReference type="RefSeq" id="WP_349165024.1">
    <property type="nucleotide sequence ID" value="NZ_JBBMFE010000012.1"/>
</dbReference>